<dbReference type="InterPro" id="IPR053235">
    <property type="entry name" value="Ser_Thr_kinase"/>
</dbReference>
<feature type="domain" description="Protein kinase" evidence="2">
    <location>
        <begin position="438"/>
        <end position="678"/>
    </location>
</feature>
<comment type="caution">
    <text evidence="3">The sequence shown here is derived from an EMBL/GenBank/DDBJ whole genome shotgun (WGS) entry which is preliminary data.</text>
</comment>
<sequence>MTMDLGTLMLNKSVLQSENLGNKFYESRKYSLPGYYGCYGSRWTENRAFMPPRHHVVDDLLNSYSTYSKSEMELYVEYEGGLYNVCQPNNRQTSSDVEWRCLANQGDEIYQQLMRETHKQACLSNIGIGKETPTMPRFIQQNIYRQMKPRTSSVTTQAKVSMAEFQTQTHWTGMNSKDMATQAVQDTIDSGVQAKPGTAEFGTQAKPSAADFGTQAKPSAADFGTQAKPSATDFGTQAKPNVTEFGLQAKPRVADIGTTEIRPITVESSTQAVKMCTDTGIQMTPTDQQTPDHDRQYNTIKMDSRKAESFVVNVDGVALTLSKEDSSIIQALVKMAAANKSKNRCSNEVHNGIQGAAAASPSKALCNYAQEKQVKKSHGDIPKYYDNIPYEGHLDKYFSKTSPFSQYGYYAAGDIPATLDNIKIPIIYTQDITYAKGENNSVLLGRGSFGCVYFAKHRMHNMDFCVKEFEDDSTTLYDIHHEAQVLLYLQSTMFVPKCLGLTESSFVASDLSLVQECYAKGYTLKNLLKDRPPSFIKRKWIAVCYQLFWGLKMIHEKQVLLNDIKTDNVLVDYRSDDITNNVRFIDMGLATFRKGHRFSAHPTYMDNRENYAPEVRQGLFSTPASDLYSVGYMMDKISEKVGIIEIDSLAQMCIEDDPNDRPNCTFVLEKLEDIMENV</sequence>
<dbReference type="InterPro" id="IPR000719">
    <property type="entry name" value="Prot_kinase_dom"/>
</dbReference>
<evidence type="ECO:0000313" key="3">
    <source>
        <dbReference type="EMBL" id="OWF54436.1"/>
    </source>
</evidence>
<dbReference type="STRING" id="6573.A0A210R087"/>
<dbReference type="GO" id="GO:0005524">
    <property type="term" value="F:ATP binding"/>
    <property type="evidence" value="ECO:0007669"/>
    <property type="project" value="InterPro"/>
</dbReference>
<dbReference type="PANTHER" id="PTHR24361">
    <property type="entry name" value="MITOGEN-ACTIVATED KINASE KINASE KINASE"/>
    <property type="match status" value="1"/>
</dbReference>
<protein>
    <submittedName>
        <fullName evidence="3">Serine/threonine-protein kinase KIC1</fullName>
    </submittedName>
</protein>
<dbReference type="Gene3D" id="1.10.510.10">
    <property type="entry name" value="Transferase(Phosphotransferase) domain 1"/>
    <property type="match status" value="1"/>
</dbReference>
<dbReference type="Proteomes" id="UP000242188">
    <property type="component" value="Unassembled WGS sequence"/>
</dbReference>
<keyword evidence="4" id="KW-1185">Reference proteome</keyword>
<dbReference type="InterPro" id="IPR011009">
    <property type="entry name" value="Kinase-like_dom_sf"/>
</dbReference>
<evidence type="ECO:0000259" key="2">
    <source>
        <dbReference type="PROSITE" id="PS50011"/>
    </source>
</evidence>
<dbReference type="CDD" id="cd00180">
    <property type="entry name" value="PKc"/>
    <property type="match status" value="1"/>
</dbReference>
<gene>
    <name evidence="3" type="ORF">KP79_PYT08649</name>
</gene>
<dbReference type="GO" id="GO:0005737">
    <property type="term" value="C:cytoplasm"/>
    <property type="evidence" value="ECO:0007669"/>
    <property type="project" value="TreeGrafter"/>
</dbReference>
<dbReference type="EMBL" id="NEDP02001046">
    <property type="protein sequence ID" value="OWF54436.1"/>
    <property type="molecule type" value="Genomic_DNA"/>
</dbReference>
<dbReference type="Pfam" id="PF00069">
    <property type="entry name" value="Pkinase"/>
    <property type="match status" value="1"/>
</dbReference>
<evidence type="ECO:0000256" key="1">
    <source>
        <dbReference type="SAM" id="MobiDB-lite"/>
    </source>
</evidence>
<dbReference type="OrthoDB" id="6097776at2759"/>
<proteinExistence type="predicted"/>
<dbReference type="SMART" id="SM00220">
    <property type="entry name" value="S_TKc"/>
    <property type="match status" value="1"/>
</dbReference>
<keyword evidence="3" id="KW-0418">Kinase</keyword>
<reference evidence="3 4" key="1">
    <citation type="journal article" date="2017" name="Nat. Ecol. Evol.">
        <title>Scallop genome provides insights into evolution of bilaterian karyotype and development.</title>
        <authorList>
            <person name="Wang S."/>
            <person name="Zhang J."/>
            <person name="Jiao W."/>
            <person name="Li J."/>
            <person name="Xun X."/>
            <person name="Sun Y."/>
            <person name="Guo X."/>
            <person name="Huan P."/>
            <person name="Dong B."/>
            <person name="Zhang L."/>
            <person name="Hu X."/>
            <person name="Sun X."/>
            <person name="Wang J."/>
            <person name="Zhao C."/>
            <person name="Wang Y."/>
            <person name="Wang D."/>
            <person name="Huang X."/>
            <person name="Wang R."/>
            <person name="Lv J."/>
            <person name="Li Y."/>
            <person name="Zhang Z."/>
            <person name="Liu B."/>
            <person name="Lu W."/>
            <person name="Hui Y."/>
            <person name="Liang J."/>
            <person name="Zhou Z."/>
            <person name="Hou R."/>
            <person name="Li X."/>
            <person name="Liu Y."/>
            <person name="Li H."/>
            <person name="Ning X."/>
            <person name="Lin Y."/>
            <person name="Zhao L."/>
            <person name="Xing Q."/>
            <person name="Dou J."/>
            <person name="Li Y."/>
            <person name="Mao J."/>
            <person name="Guo H."/>
            <person name="Dou H."/>
            <person name="Li T."/>
            <person name="Mu C."/>
            <person name="Jiang W."/>
            <person name="Fu Q."/>
            <person name="Fu X."/>
            <person name="Miao Y."/>
            <person name="Liu J."/>
            <person name="Yu Q."/>
            <person name="Li R."/>
            <person name="Liao H."/>
            <person name="Li X."/>
            <person name="Kong Y."/>
            <person name="Jiang Z."/>
            <person name="Chourrout D."/>
            <person name="Li R."/>
            <person name="Bao Z."/>
        </authorList>
    </citation>
    <scope>NUCLEOTIDE SEQUENCE [LARGE SCALE GENOMIC DNA]</scope>
    <source>
        <strain evidence="3 4">PY_sf001</strain>
    </source>
</reference>
<organism evidence="3 4">
    <name type="scientific">Mizuhopecten yessoensis</name>
    <name type="common">Japanese scallop</name>
    <name type="synonym">Patinopecten yessoensis</name>
    <dbReference type="NCBI Taxonomy" id="6573"/>
    <lineage>
        <taxon>Eukaryota</taxon>
        <taxon>Metazoa</taxon>
        <taxon>Spiralia</taxon>
        <taxon>Lophotrochozoa</taxon>
        <taxon>Mollusca</taxon>
        <taxon>Bivalvia</taxon>
        <taxon>Autobranchia</taxon>
        <taxon>Pteriomorphia</taxon>
        <taxon>Pectinida</taxon>
        <taxon>Pectinoidea</taxon>
        <taxon>Pectinidae</taxon>
        <taxon>Mizuhopecten</taxon>
    </lineage>
</organism>
<keyword evidence="3" id="KW-0808">Transferase</keyword>
<dbReference type="AlphaFoldDB" id="A0A210R087"/>
<evidence type="ECO:0000313" key="4">
    <source>
        <dbReference type="Proteomes" id="UP000242188"/>
    </source>
</evidence>
<dbReference type="SUPFAM" id="SSF56112">
    <property type="entry name" value="Protein kinase-like (PK-like)"/>
    <property type="match status" value="1"/>
</dbReference>
<dbReference type="PANTHER" id="PTHR24361:SF678">
    <property type="entry name" value="SPORULATION-SPECIFIC PROTEIN 1"/>
    <property type="match status" value="1"/>
</dbReference>
<feature type="region of interest" description="Disordered" evidence="1">
    <location>
        <begin position="201"/>
        <end position="223"/>
    </location>
</feature>
<dbReference type="GO" id="GO:0004672">
    <property type="term" value="F:protein kinase activity"/>
    <property type="evidence" value="ECO:0007669"/>
    <property type="project" value="InterPro"/>
</dbReference>
<dbReference type="PROSITE" id="PS50011">
    <property type="entry name" value="PROTEIN_KINASE_DOM"/>
    <property type="match status" value="1"/>
</dbReference>
<name>A0A210R087_MIZYE</name>
<accession>A0A210R087</accession>